<evidence type="ECO:0000259" key="1">
    <source>
        <dbReference type="Pfam" id="PF13524"/>
    </source>
</evidence>
<dbReference type="InterPro" id="IPR055259">
    <property type="entry name" value="YkvP/CgeB_Glyco_trans-like"/>
</dbReference>
<sequence>MSMVGRGRESGLRDGFARGWRDGVCRAISESALPNGIRKRNLRVLFVPQGFEAIDDGVADGLEQNVSELYTASPERMYEQAALVRPDLVLVMNGLHVFPADHPDRLDAVRALGIRTAVWFADDPYMTEETVKLAPRYDTVVTHELSTAGLYRQIGCGDVHYMPLAADAGRFKPMPIGPEYRSDVCFIGQAFRNRAALFDAAAPGLKGLNVRIFGGLWDRLRTYRRLKPSIRLGWLPVDESVRYYNGAKIVINVHRTAEAGSDNRNALRLPGRSINPRTFEIAACGAFQLTDRREDLERYYRPGIELETFESPAELVTKIRHYLEHEEERGRIAARGLARTLREHLYPARVNRLLSELGYDNEQERSGKE</sequence>
<dbReference type="Proteomes" id="UP000053750">
    <property type="component" value="Unassembled WGS sequence"/>
</dbReference>
<accession>A0A9W5S177</accession>
<dbReference type="Pfam" id="PF13524">
    <property type="entry name" value="Glyco_trans_1_2"/>
    <property type="match status" value="1"/>
</dbReference>
<proteinExistence type="predicted"/>
<protein>
    <submittedName>
        <fullName evidence="2">Spore maturation protein</fullName>
    </submittedName>
</protein>
<keyword evidence="3" id="KW-1185">Reference proteome</keyword>
<name>A0A9W5S177_9BACL</name>
<reference evidence="2 3" key="1">
    <citation type="submission" date="2014-02" db="EMBL/GenBank/DDBJ databases">
        <title>Genome sequence of Paenibacillus darwinianus reveals adaptive mechanisms for survival in Antarctic soils.</title>
        <authorList>
            <person name="Dsouza M."/>
            <person name="Taylor M.W."/>
            <person name="Turner S.J."/>
            <person name="Aislabie J."/>
        </authorList>
    </citation>
    <scope>NUCLEOTIDE SEQUENCE [LARGE SCALE GENOMIC DNA]</scope>
    <source>
        <strain evidence="2 3">CE1</strain>
    </source>
</reference>
<dbReference type="SUPFAM" id="SSF53756">
    <property type="entry name" value="UDP-Glycosyltransferase/glycogen phosphorylase"/>
    <property type="match status" value="1"/>
</dbReference>
<dbReference type="AlphaFoldDB" id="A0A9W5S177"/>
<feature type="domain" description="Spore protein YkvP/CgeB glycosyl transferase-like" evidence="1">
    <location>
        <begin position="195"/>
        <end position="354"/>
    </location>
</feature>
<dbReference type="EMBL" id="JFHU01000108">
    <property type="protein sequence ID" value="EXX89086.1"/>
    <property type="molecule type" value="Genomic_DNA"/>
</dbReference>
<comment type="caution">
    <text evidence="2">The sequence shown here is derived from an EMBL/GenBank/DDBJ whole genome shotgun (WGS) entry which is preliminary data.</text>
</comment>
<evidence type="ECO:0000313" key="3">
    <source>
        <dbReference type="Proteomes" id="UP000053750"/>
    </source>
</evidence>
<evidence type="ECO:0000313" key="2">
    <source>
        <dbReference type="EMBL" id="EXX89086.1"/>
    </source>
</evidence>
<organism evidence="2 3">
    <name type="scientific">Paenibacillus darwinianus</name>
    <dbReference type="NCBI Taxonomy" id="1380763"/>
    <lineage>
        <taxon>Bacteria</taxon>
        <taxon>Bacillati</taxon>
        <taxon>Bacillota</taxon>
        <taxon>Bacilli</taxon>
        <taxon>Bacillales</taxon>
        <taxon>Paenibacillaceae</taxon>
        <taxon>Paenibacillus</taxon>
    </lineage>
</organism>
<gene>
    <name evidence="2" type="ORF">BG53_00665</name>
</gene>